<gene>
    <name evidence="2" type="ORF">LX70_00071</name>
</gene>
<evidence type="ECO:0000256" key="1">
    <source>
        <dbReference type="SAM" id="SignalP"/>
    </source>
</evidence>
<dbReference type="PANTHER" id="PTHR37953:SF1">
    <property type="entry name" value="UPF0127 PROTEIN MJ1496"/>
    <property type="match status" value="1"/>
</dbReference>
<evidence type="ECO:0008006" key="4">
    <source>
        <dbReference type="Google" id="ProtNLM"/>
    </source>
</evidence>
<dbReference type="InterPro" id="IPR038695">
    <property type="entry name" value="Saro_0823-like_sf"/>
</dbReference>
<dbReference type="RefSeq" id="WP_245884881.1">
    <property type="nucleotide sequence ID" value="NZ_PVEP01000001.1"/>
</dbReference>
<dbReference type="Pfam" id="PF02643">
    <property type="entry name" value="DUF192"/>
    <property type="match status" value="1"/>
</dbReference>
<dbReference type="Gene3D" id="2.60.120.1140">
    <property type="entry name" value="Protein of unknown function DUF192"/>
    <property type="match status" value="1"/>
</dbReference>
<dbReference type="Proteomes" id="UP000238338">
    <property type="component" value="Unassembled WGS sequence"/>
</dbReference>
<dbReference type="AlphaFoldDB" id="A0A2S8SBT9"/>
<reference evidence="2 3" key="1">
    <citation type="submission" date="2018-02" db="EMBL/GenBank/DDBJ databases">
        <title>Genomic Encyclopedia of Archaeal and Bacterial Type Strains, Phase II (KMG-II): from individual species to whole genera.</title>
        <authorList>
            <person name="Goeker M."/>
        </authorList>
    </citation>
    <scope>NUCLEOTIDE SEQUENCE [LARGE SCALE GENOMIC DNA]</scope>
    <source>
        <strain evidence="2 3">DSM 18921</strain>
    </source>
</reference>
<accession>A0A2S8SBT9</accession>
<dbReference type="PANTHER" id="PTHR37953">
    <property type="entry name" value="UPF0127 PROTEIN MJ1496"/>
    <property type="match status" value="1"/>
</dbReference>
<name>A0A2S8SBT9_9RHOB</name>
<feature type="signal peptide" evidence="1">
    <location>
        <begin position="1"/>
        <end position="21"/>
    </location>
</feature>
<keyword evidence="1" id="KW-0732">Signal</keyword>
<dbReference type="PROSITE" id="PS51257">
    <property type="entry name" value="PROKAR_LIPOPROTEIN"/>
    <property type="match status" value="1"/>
</dbReference>
<proteinExistence type="predicted"/>
<organism evidence="2 3">
    <name type="scientific">Albidovulum denitrificans</name>
    <dbReference type="NCBI Taxonomy" id="404881"/>
    <lineage>
        <taxon>Bacteria</taxon>
        <taxon>Pseudomonadati</taxon>
        <taxon>Pseudomonadota</taxon>
        <taxon>Alphaproteobacteria</taxon>
        <taxon>Rhodobacterales</taxon>
        <taxon>Paracoccaceae</taxon>
        <taxon>Albidovulum</taxon>
    </lineage>
</organism>
<protein>
    <recommendedName>
        <fullName evidence="4">DUF192 domain-containing protein</fullName>
    </recommendedName>
</protein>
<evidence type="ECO:0000313" key="3">
    <source>
        <dbReference type="Proteomes" id="UP000238338"/>
    </source>
</evidence>
<dbReference type="EMBL" id="PVEP01000001">
    <property type="protein sequence ID" value="PQV58264.1"/>
    <property type="molecule type" value="Genomic_DNA"/>
</dbReference>
<feature type="chain" id="PRO_5015724001" description="DUF192 domain-containing protein" evidence="1">
    <location>
        <begin position="22"/>
        <end position="158"/>
    </location>
</feature>
<comment type="caution">
    <text evidence="2">The sequence shown here is derived from an EMBL/GenBank/DDBJ whole genome shotgun (WGS) entry which is preliminary data.</text>
</comment>
<dbReference type="InterPro" id="IPR003795">
    <property type="entry name" value="DUF192"/>
</dbReference>
<keyword evidence="3" id="KW-1185">Reference proteome</keyword>
<sequence>MTGARAALAVVACLGATAAFGACSETQAEFRWDGGAARFAVEVADDVAERAEGLMFREKLPASSGMLFVYDHPQPVAFWMKNTLIPLDMIFIGADGRVGRVHAKAVPGDLTPIPGPDDTLMVLEIGGGLAARLGLGEGAVLRHPALDQSGALWPCTAP</sequence>
<evidence type="ECO:0000313" key="2">
    <source>
        <dbReference type="EMBL" id="PQV58264.1"/>
    </source>
</evidence>